<dbReference type="EC" id="3.1.26.5" evidence="5"/>
<evidence type="ECO:0000256" key="1">
    <source>
        <dbReference type="ARBA" id="ARBA00004123"/>
    </source>
</evidence>
<dbReference type="Proteomes" id="UP000019804">
    <property type="component" value="Unassembled WGS sequence"/>
</dbReference>
<protein>
    <recommendedName>
        <fullName evidence="5">Ribonuclease P/MRP protein subunit POP5</fullName>
        <ecNumber evidence="5">3.1.26.5</ecNumber>
    </recommendedName>
</protein>
<dbReference type="SUPFAM" id="SSF160350">
    <property type="entry name" value="Rnp2-like"/>
    <property type="match status" value="1"/>
</dbReference>
<evidence type="ECO:0000256" key="4">
    <source>
        <dbReference type="ARBA" id="ARBA00023242"/>
    </source>
</evidence>
<dbReference type="GO" id="GO:0005730">
    <property type="term" value="C:nucleolus"/>
    <property type="evidence" value="ECO:0007669"/>
    <property type="project" value="TreeGrafter"/>
</dbReference>
<dbReference type="PIRSF" id="PIRSF023803">
    <property type="entry name" value="Ribonuclease_P_prd"/>
    <property type="match status" value="1"/>
</dbReference>
<organism evidence="6 7">
    <name type="scientific">Aspergillus ruber (strain CBS 135680)</name>
    <dbReference type="NCBI Taxonomy" id="1388766"/>
    <lineage>
        <taxon>Eukaryota</taxon>
        <taxon>Fungi</taxon>
        <taxon>Dikarya</taxon>
        <taxon>Ascomycota</taxon>
        <taxon>Pezizomycotina</taxon>
        <taxon>Eurotiomycetes</taxon>
        <taxon>Eurotiomycetidae</taxon>
        <taxon>Eurotiales</taxon>
        <taxon>Aspergillaceae</taxon>
        <taxon>Aspergillus</taxon>
        <taxon>Aspergillus subgen. Aspergillus</taxon>
    </lineage>
</organism>
<dbReference type="STRING" id="1388766.A0A017SI10"/>
<accession>A0A017SI10</accession>
<name>A0A017SI10_ASPRC</name>
<dbReference type="Pfam" id="PF01900">
    <property type="entry name" value="RNase_P_Rpp14"/>
    <property type="match status" value="1"/>
</dbReference>
<dbReference type="InterPro" id="IPR038085">
    <property type="entry name" value="Rnp2-like_sf"/>
</dbReference>
<gene>
    <name evidence="6" type="ORF">EURHEDRAFT_453166</name>
</gene>
<dbReference type="AlphaFoldDB" id="A0A017SI10"/>
<dbReference type="GeneID" id="63699222"/>
<proteinExistence type="inferred from homology"/>
<dbReference type="InterPro" id="IPR002759">
    <property type="entry name" value="Pop5/Rpp14/Rnp2-like"/>
</dbReference>
<evidence type="ECO:0000256" key="5">
    <source>
        <dbReference type="PIRNR" id="PIRNR023803"/>
    </source>
</evidence>
<reference evidence="7" key="1">
    <citation type="journal article" date="2014" name="Nat. Commun.">
        <title>Genomic adaptations of the halophilic Dead Sea filamentous fungus Eurotium rubrum.</title>
        <authorList>
            <person name="Kis-Papo T."/>
            <person name="Weig A.R."/>
            <person name="Riley R."/>
            <person name="Persoh D."/>
            <person name="Salamov A."/>
            <person name="Sun H."/>
            <person name="Lipzen A."/>
            <person name="Wasser S.P."/>
            <person name="Rambold G."/>
            <person name="Grigoriev I.V."/>
            <person name="Nevo E."/>
        </authorList>
    </citation>
    <scope>NUCLEOTIDE SEQUENCE [LARGE SCALE GENOMIC DNA]</scope>
    <source>
        <strain evidence="7">CBS 135680</strain>
    </source>
</reference>
<keyword evidence="3 5" id="KW-0819">tRNA processing</keyword>
<dbReference type="HOGENOM" id="CLU_086710_1_1_1"/>
<dbReference type="PANTHER" id="PTHR15441:SF2">
    <property type="entry name" value="RIBONUCLEASE P_MRP PROTEIN SUBUNIT POP5"/>
    <property type="match status" value="1"/>
</dbReference>
<sequence>MVRLKQRYLLLDILYPDPSSWPKSIPDDANPEANNHLRIHSPTADTLSPGLLAKLIREQVSEIFGDWGVGRLGGSNAGGVSVKYLSPATSTAIIRCPRASYRLVWTAITHLSHVPEYTPGSGYAGKRAGAMNRPCVFRVIRVSGTMRKAEEEAIRRGRREIARVRGVKEGVVLGGLFGAGDATGVGVEDVDMDEDNADDSD</sequence>
<dbReference type="GO" id="GO:0001682">
    <property type="term" value="P:tRNA 5'-leader removal"/>
    <property type="evidence" value="ECO:0007669"/>
    <property type="project" value="InterPro"/>
</dbReference>
<comment type="similarity">
    <text evidence="2 5">Belongs to the eukaryotic/archaeal RNase P protein component 2 family.</text>
</comment>
<dbReference type="GO" id="GO:0004526">
    <property type="term" value="F:ribonuclease P activity"/>
    <property type="evidence" value="ECO:0007669"/>
    <property type="project" value="UniProtKB-EC"/>
</dbReference>
<comment type="catalytic activity">
    <reaction evidence="5">
        <text>Endonucleolytic cleavage of RNA, removing 5'-extranucleotides from tRNA precursor.</text>
        <dbReference type="EC" id="3.1.26.5"/>
    </reaction>
</comment>
<evidence type="ECO:0000313" key="7">
    <source>
        <dbReference type="Proteomes" id="UP000019804"/>
    </source>
</evidence>
<dbReference type="GO" id="GO:0030681">
    <property type="term" value="C:multimeric ribonuclease P complex"/>
    <property type="evidence" value="ECO:0007669"/>
    <property type="project" value="TreeGrafter"/>
</dbReference>
<dbReference type="EMBL" id="KK088418">
    <property type="protein sequence ID" value="EYE96401.1"/>
    <property type="molecule type" value="Genomic_DNA"/>
</dbReference>
<dbReference type="Gene3D" id="3.30.70.3250">
    <property type="entry name" value="Ribonuclease P, Pop5 subunit"/>
    <property type="match status" value="1"/>
</dbReference>
<dbReference type="OrthoDB" id="24745at2759"/>
<keyword evidence="7" id="KW-1185">Reference proteome</keyword>
<evidence type="ECO:0000256" key="2">
    <source>
        <dbReference type="ARBA" id="ARBA00010800"/>
    </source>
</evidence>
<evidence type="ECO:0000313" key="6">
    <source>
        <dbReference type="EMBL" id="EYE96401.1"/>
    </source>
</evidence>
<dbReference type="PANTHER" id="PTHR15441">
    <property type="entry name" value="RIBONUCLEASE P PROTEIN SUBUNIT P14"/>
    <property type="match status" value="1"/>
</dbReference>
<comment type="subcellular location">
    <subcellularLocation>
        <location evidence="1">Nucleus</location>
    </subcellularLocation>
</comment>
<dbReference type="GO" id="GO:0000172">
    <property type="term" value="C:ribonuclease MRP complex"/>
    <property type="evidence" value="ECO:0007669"/>
    <property type="project" value="TreeGrafter"/>
</dbReference>
<evidence type="ECO:0000256" key="3">
    <source>
        <dbReference type="ARBA" id="ARBA00022694"/>
    </source>
</evidence>
<comment type="function">
    <text evidence="5">Component of ribonuclease P, a protein complex that generates mature tRNA molecules by cleaving their 5'-ends.</text>
</comment>
<dbReference type="InterPro" id="IPR016819">
    <property type="entry name" value="RNase_P/MRP_POP5"/>
</dbReference>
<dbReference type="RefSeq" id="XP_040640089.1">
    <property type="nucleotide sequence ID" value="XM_040784098.1"/>
</dbReference>
<keyword evidence="4" id="KW-0539">Nucleus</keyword>
<dbReference type="GO" id="GO:0033204">
    <property type="term" value="F:ribonuclease P RNA binding"/>
    <property type="evidence" value="ECO:0007669"/>
    <property type="project" value="InterPro"/>
</dbReference>